<dbReference type="InterPro" id="IPR036188">
    <property type="entry name" value="FAD/NAD-bd_sf"/>
</dbReference>
<gene>
    <name evidence="2" type="ORF">H3H37_14445</name>
</gene>
<accession>A0A7W2ETG4</accession>
<dbReference type="GO" id="GO:0016491">
    <property type="term" value="F:oxidoreductase activity"/>
    <property type="evidence" value="ECO:0007669"/>
    <property type="project" value="InterPro"/>
</dbReference>
<dbReference type="SUPFAM" id="SSF51905">
    <property type="entry name" value="FAD/NAD(P)-binding domain"/>
    <property type="match status" value="1"/>
</dbReference>
<keyword evidence="3" id="KW-1185">Reference proteome</keyword>
<reference evidence="2 3" key="1">
    <citation type="submission" date="2020-07" db="EMBL/GenBank/DDBJ databases">
        <title>Novel species isolated from subtropical streams in China.</title>
        <authorList>
            <person name="Lu H."/>
        </authorList>
    </citation>
    <scope>NUCLEOTIDE SEQUENCE [LARGE SCALE GENOMIC DNA]</scope>
    <source>
        <strain evidence="2 3">LX20W</strain>
    </source>
</reference>
<evidence type="ECO:0000313" key="3">
    <source>
        <dbReference type="Proteomes" id="UP000534388"/>
    </source>
</evidence>
<dbReference type="AlphaFoldDB" id="A0A7W2ETG4"/>
<dbReference type="PANTHER" id="PTHR42923">
    <property type="entry name" value="PROTOPORPHYRINOGEN OXIDASE"/>
    <property type="match status" value="1"/>
</dbReference>
<comment type="caution">
    <text evidence="2">The sequence shown here is derived from an EMBL/GenBank/DDBJ whole genome shotgun (WGS) entry which is preliminary data.</text>
</comment>
<protein>
    <submittedName>
        <fullName evidence="2">FAD-dependent oxidoreductase</fullName>
    </submittedName>
</protein>
<dbReference type="EMBL" id="JACEZT010000009">
    <property type="protein sequence ID" value="MBA5638255.1"/>
    <property type="molecule type" value="Genomic_DNA"/>
</dbReference>
<evidence type="ECO:0000259" key="1">
    <source>
        <dbReference type="Pfam" id="PF01593"/>
    </source>
</evidence>
<evidence type="ECO:0000313" key="2">
    <source>
        <dbReference type="EMBL" id="MBA5638255.1"/>
    </source>
</evidence>
<dbReference type="Proteomes" id="UP000534388">
    <property type="component" value="Unassembled WGS sequence"/>
</dbReference>
<dbReference type="InterPro" id="IPR002937">
    <property type="entry name" value="Amino_oxidase"/>
</dbReference>
<dbReference type="Gene3D" id="3.50.50.60">
    <property type="entry name" value="FAD/NAD(P)-binding domain"/>
    <property type="match status" value="1"/>
</dbReference>
<dbReference type="RefSeq" id="WP_182163649.1">
    <property type="nucleotide sequence ID" value="NZ_JACEZT010000009.1"/>
</dbReference>
<proteinExistence type="predicted"/>
<dbReference type="PANTHER" id="PTHR42923:SF17">
    <property type="entry name" value="AMINE OXIDASE DOMAIN-CONTAINING PROTEIN"/>
    <property type="match status" value="1"/>
</dbReference>
<dbReference type="Pfam" id="PF01593">
    <property type="entry name" value="Amino_oxidase"/>
    <property type="match status" value="1"/>
</dbReference>
<dbReference type="FunFam" id="1.10.405.20:FF:000001">
    <property type="entry name" value="Amine oxidase"/>
    <property type="match status" value="1"/>
</dbReference>
<dbReference type="Gene3D" id="1.10.405.20">
    <property type="match status" value="1"/>
</dbReference>
<dbReference type="InterPro" id="IPR050464">
    <property type="entry name" value="Zeta_carotene_desat/Oxidored"/>
</dbReference>
<sequence>MNPPRKRIAVIGAGISGLASAYFLNRQHDVVLFEAAAYLGGHTNTVDVTLEGRTHGVDTGFLVYNERTYPNLVALFNELGVDSIGSDMSFAVSMDGGALEWAGTSLDTVFAQRANAASPSFLRMLWDILHFNRNAQRFLQRSNQTALTLGQLLEQEGYGARFRDAYLLPMAAAIWSSSPRDILRFPAATFLRFCLNHALLQVNDRPQWRTVAGGARNYVRKIVATLPDVRLKTPVSSVRRDGGRVQVLSHNASADEFDAVVFATHAPTTLAMLRDASETERAILAGVRYQPNTAYLHTDASLMPRRRKVWSAWNYMAGAQADGERPVCVSYWLNQLQALPFETPVIVTLNPHVLPAEDKQLASFQYAHPVMDLATVRAQQQLSQIQGNGGAWFAGAWTGYGFHEDGLKSALRIAAAFGAAPGWMALP</sequence>
<organism evidence="2 3">
    <name type="scientific">Rugamonas brunnea</name>
    <dbReference type="NCBI Taxonomy" id="2758569"/>
    <lineage>
        <taxon>Bacteria</taxon>
        <taxon>Pseudomonadati</taxon>
        <taxon>Pseudomonadota</taxon>
        <taxon>Betaproteobacteria</taxon>
        <taxon>Burkholderiales</taxon>
        <taxon>Oxalobacteraceae</taxon>
        <taxon>Telluria group</taxon>
        <taxon>Rugamonas</taxon>
    </lineage>
</organism>
<dbReference type="Gene3D" id="3.30.70.1990">
    <property type="match status" value="1"/>
</dbReference>
<name>A0A7W2ETG4_9BURK</name>
<feature type="domain" description="Amine oxidase" evidence="1">
    <location>
        <begin position="15"/>
        <end position="269"/>
    </location>
</feature>